<keyword evidence="3" id="KW-1185">Reference proteome</keyword>
<evidence type="ECO:0008006" key="4">
    <source>
        <dbReference type="Google" id="ProtNLM"/>
    </source>
</evidence>
<accession>A0A1I1G9H3</accession>
<feature type="transmembrane region" description="Helical" evidence="1">
    <location>
        <begin position="130"/>
        <end position="154"/>
    </location>
</feature>
<gene>
    <name evidence="2" type="ORF">SAMN05421747_10451</name>
</gene>
<dbReference type="Pfam" id="PF14329">
    <property type="entry name" value="DUF4386"/>
    <property type="match status" value="1"/>
</dbReference>
<dbReference type="Proteomes" id="UP000199577">
    <property type="component" value="Unassembled WGS sequence"/>
</dbReference>
<feature type="transmembrane region" description="Helical" evidence="1">
    <location>
        <begin position="46"/>
        <end position="68"/>
    </location>
</feature>
<keyword evidence="1" id="KW-0472">Membrane</keyword>
<feature type="transmembrane region" description="Helical" evidence="1">
    <location>
        <begin position="161"/>
        <end position="183"/>
    </location>
</feature>
<dbReference type="InterPro" id="IPR025495">
    <property type="entry name" value="DUF4386"/>
</dbReference>
<dbReference type="STRING" id="623281.SAMN05421747_10451"/>
<feature type="transmembrane region" description="Helical" evidence="1">
    <location>
        <begin position="7"/>
        <end position="34"/>
    </location>
</feature>
<evidence type="ECO:0000313" key="3">
    <source>
        <dbReference type="Proteomes" id="UP000199577"/>
    </source>
</evidence>
<feature type="transmembrane region" description="Helical" evidence="1">
    <location>
        <begin position="80"/>
        <end position="101"/>
    </location>
</feature>
<organism evidence="2 3">
    <name type="scientific">Parapedobacter composti</name>
    <dbReference type="NCBI Taxonomy" id="623281"/>
    <lineage>
        <taxon>Bacteria</taxon>
        <taxon>Pseudomonadati</taxon>
        <taxon>Bacteroidota</taxon>
        <taxon>Sphingobacteriia</taxon>
        <taxon>Sphingobacteriales</taxon>
        <taxon>Sphingobacteriaceae</taxon>
        <taxon>Parapedobacter</taxon>
    </lineage>
</organism>
<proteinExistence type="predicted"/>
<sequence>MQLHRHYSIVIGALFLLPFFAHGFGSYFIAAVAGGLYTPGAPADRMLYTGGILLVLDCIAIAALGILLHPLLRTLSKCIALSYLCARSFEAVVLAISPLSVLSQSMIGRSLTAPSPASHFQALVTTTEAFYYYGYPLAMAALAISSLGLCYLLWRFHLVPVVIPAVGISMYLLLLAGLLFEWFGQDIGSYLVIPSSLFEVALGTWLIIKGFAPASGARAIATPVSGQTPR</sequence>
<name>A0A1I1G9H3_9SPHI</name>
<reference evidence="2 3" key="1">
    <citation type="submission" date="2016-10" db="EMBL/GenBank/DDBJ databases">
        <authorList>
            <person name="de Groot N.N."/>
        </authorList>
    </citation>
    <scope>NUCLEOTIDE SEQUENCE [LARGE SCALE GENOMIC DNA]</scope>
    <source>
        <strain evidence="2 3">DSM 22900</strain>
    </source>
</reference>
<dbReference type="EMBL" id="FOLL01000004">
    <property type="protein sequence ID" value="SFC08214.1"/>
    <property type="molecule type" value="Genomic_DNA"/>
</dbReference>
<dbReference type="OrthoDB" id="1161162at2"/>
<protein>
    <recommendedName>
        <fullName evidence="4">DUF4386 domain-containing protein</fullName>
    </recommendedName>
</protein>
<keyword evidence="1" id="KW-0812">Transmembrane</keyword>
<keyword evidence="1" id="KW-1133">Transmembrane helix</keyword>
<dbReference type="AlphaFoldDB" id="A0A1I1G9H3"/>
<evidence type="ECO:0000256" key="1">
    <source>
        <dbReference type="SAM" id="Phobius"/>
    </source>
</evidence>
<evidence type="ECO:0000313" key="2">
    <source>
        <dbReference type="EMBL" id="SFC08214.1"/>
    </source>
</evidence>
<dbReference type="RefSeq" id="WP_090972356.1">
    <property type="nucleotide sequence ID" value="NZ_FOLL01000004.1"/>
</dbReference>
<feature type="transmembrane region" description="Helical" evidence="1">
    <location>
        <begin position="189"/>
        <end position="208"/>
    </location>
</feature>